<evidence type="ECO:0000313" key="11">
    <source>
        <dbReference type="EMBL" id="RWX80865.1"/>
    </source>
</evidence>
<sequence length="619" mass="68428">MSSPKRTSSDSAFEHLAESLGVAAQYENMEGEVRDVPLETRKAMLAAMGISSKNDLPGGMTSSPPRLAVPDGVRCYLPGFLEQAPVWGIAAQVYELNSDRNWGIGDLEDIRTLCDIAAEAGADFIGLSPLHALFLSDPQRCSPYSPSNRSFLNPIFLALNKIPGFDHSLADSGRLKELRALPFVDYEAVTELKIRALRTLFEDWSGRLQEPLPYSHREFAEFKQSGGSELYGHCLFEALSFEMVSKGHGGGWHSWPEDFRHASSAAVAAFKDSHSKEVEFFLWLQWLMNVQLTDVAEHAAKAGLRLGLYFDFAVGEAPDGSSSWSTPDLVLADLRIGAPPDIFSVAGQDWGLVPLSPEALREQQMRPYRDLLKRTMRYAGALRLDHAMGIWQLFVMPEGVLPKDGGYLRYQFEEMVRVVADLSRETRTVMIGEDLGNVPDGFRPAMDKADILGYRVLYFEADADGFDPSELSQKALACLSTHDLPPLIGWWANSDINFGQRQGLYAADEATSLREDRELRKSSLLKAAGAPASKTEAAEEAISEEVVVALHRLLARSASMLAAVRLADLSGEERSSNIPGTSTEYPNWRARLQLPLEELAQFPLMNKIAAAMRAERPKT</sequence>
<dbReference type="PANTHER" id="PTHR32438:SF5">
    <property type="entry name" value="4-ALPHA-GLUCANOTRANSFERASE DPE1, CHLOROPLASTIC_AMYLOPLASTIC"/>
    <property type="match status" value="1"/>
</dbReference>
<dbReference type="Proteomes" id="UP000287687">
    <property type="component" value="Unassembled WGS sequence"/>
</dbReference>
<dbReference type="PANTHER" id="PTHR32438">
    <property type="entry name" value="4-ALPHA-GLUCANOTRANSFERASE DPE1, CHLOROPLASTIC/AMYLOPLASTIC"/>
    <property type="match status" value="1"/>
</dbReference>
<dbReference type="OrthoDB" id="9763489at2"/>
<proteinExistence type="inferred from homology"/>
<dbReference type="GO" id="GO:0004134">
    <property type="term" value="F:4-alpha-glucanotransferase activity"/>
    <property type="evidence" value="ECO:0007669"/>
    <property type="project" value="UniProtKB-EC"/>
</dbReference>
<gene>
    <name evidence="11" type="primary">malQ</name>
    <name evidence="11" type="ORF">EPK99_00530</name>
</gene>
<evidence type="ECO:0000313" key="12">
    <source>
        <dbReference type="Proteomes" id="UP000287687"/>
    </source>
</evidence>
<keyword evidence="12" id="KW-1185">Reference proteome</keyword>
<dbReference type="Pfam" id="PF02446">
    <property type="entry name" value="Glyco_hydro_77"/>
    <property type="match status" value="1"/>
</dbReference>
<evidence type="ECO:0000256" key="2">
    <source>
        <dbReference type="ARBA" id="ARBA00005684"/>
    </source>
</evidence>
<organism evidence="11 12">
    <name type="scientific">Neorhizobium lilium</name>
    <dbReference type="NCBI Taxonomy" id="2503024"/>
    <lineage>
        <taxon>Bacteria</taxon>
        <taxon>Pseudomonadati</taxon>
        <taxon>Pseudomonadota</taxon>
        <taxon>Alphaproteobacteria</taxon>
        <taxon>Hyphomicrobiales</taxon>
        <taxon>Rhizobiaceae</taxon>
        <taxon>Rhizobium/Agrobacterium group</taxon>
        <taxon>Neorhizobium</taxon>
    </lineage>
</organism>
<keyword evidence="6 10" id="KW-0808">Transferase</keyword>
<protein>
    <recommendedName>
        <fullName evidence="4 10">4-alpha-glucanotransferase</fullName>
        <ecNumber evidence="3 10">2.4.1.25</ecNumber>
    </recommendedName>
    <alternativeName>
        <fullName evidence="8 10">Amylomaltase</fullName>
    </alternativeName>
    <alternativeName>
        <fullName evidence="9 10">Disproportionating enzyme</fullName>
    </alternativeName>
</protein>
<dbReference type="AlphaFoldDB" id="A0A444LKN3"/>
<keyword evidence="5 10" id="KW-0328">Glycosyltransferase</keyword>
<comment type="similarity">
    <text evidence="2 10">Belongs to the disproportionating enzyme family.</text>
</comment>
<evidence type="ECO:0000256" key="8">
    <source>
        <dbReference type="ARBA" id="ARBA00031423"/>
    </source>
</evidence>
<dbReference type="EMBL" id="SBIP01000001">
    <property type="protein sequence ID" value="RWX80865.1"/>
    <property type="molecule type" value="Genomic_DNA"/>
</dbReference>
<evidence type="ECO:0000256" key="1">
    <source>
        <dbReference type="ARBA" id="ARBA00000439"/>
    </source>
</evidence>
<evidence type="ECO:0000256" key="5">
    <source>
        <dbReference type="ARBA" id="ARBA00022676"/>
    </source>
</evidence>
<evidence type="ECO:0000256" key="6">
    <source>
        <dbReference type="ARBA" id="ARBA00022679"/>
    </source>
</evidence>
<evidence type="ECO:0000256" key="4">
    <source>
        <dbReference type="ARBA" id="ARBA00020295"/>
    </source>
</evidence>
<dbReference type="RefSeq" id="WP_128440693.1">
    <property type="nucleotide sequence ID" value="NZ_SBIP01000001.1"/>
</dbReference>
<keyword evidence="7 10" id="KW-0119">Carbohydrate metabolism</keyword>
<dbReference type="SUPFAM" id="SSF51445">
    <property type="entry name" value="(Trans)glycosidases"/>
    <property type="match status" value="1"/>
</dbReference>
<reference evidence="11 12" key="1">
    <citation type="submission" date="2019-01" db="EMBL/GenBank/DDBJ databases">
        <title>The draft genome of Rhizobium sp. 24NR.</title>
        <authorList>
            <person name="Liu L."/>
            <person name="Liang L."/>
            <person name="Shi S."/>
            <person name="Xu L."/>
            <person name="Wang X."/>
            <person name="Li L."/>
            <person name="Zhang X."/>
        </authorList>
    </citation>
    <scope>NUCLEOTIDE SEQUENCE [LARGE SCALE GENOMIC DNA]</scope>
    <source>
        <strain evidence="11 12">24NR</strain>
    </source>
</reference>
<comment type="catalytic activity">
    <reaction evidence="1 10">
        <text>Transfers a segment of a (1-&gt;4)-alpha-D-glucan to a new position in an acceptor, which may be glucose or a (1-&gt;4)-alpha-D-glucan.</text>
        <dbReference type="EC" id="2.4.1.25"/>
    </reaction>
</comment>
<name>A0A444LKN3_9HYPH</name>
<evidence type="ECO:0000256" key="3">
    <source>
        <dbReference type="ARBA" id="ARBA00012560"/>
    </source>
</evidence>
<dbReference type="EC" id="2.4.1.25" evidence="3 10"/>
<accession>A0A444LKN3</accession>
<evidence type="ECO:0000256" key="9">
    <source>
        <dbReference type="ARBA" id="ARBA00031501"/>
    </source>
</evidence>
<dbReference type="Gene3D" id="3.20.20.80">
    <property type="entry name" value="Glycosidases"/>
    <property type="match status" value="1"/>
</dbReference>
<dbReference type="InterPro" id="IPR003385">
    <property type="entry name" value="Glyco_hydro_77"/>
</dbReference>
<dbReference type="InterPro" id="IPR017853">
    <property type="entry name" value="GH"/>
</dbReference>
<evidence type="ECO:0000256" key="7">
    <source>
        <dbReference type="ARBA" id="ARBA00023277"/>
    </source>
</evidence>
<evidence type="ECO:0000256" key="10">
    <source>
        <dbReference type="RuleBase" id="RU361207"/>
    </source>
</evidence>
<dbReference type="NCBIfam" id="TIGR00217">
    <property type="entry name" value="malQ"/>
    <property type="match status" value="1"/>
</dbReference>
<comment type="caution">
    <text evidence="11">The sequence shown here is derived from an EMBL/GenBank/DDBJ whole genome shotgun (WGS) entry which is preliminary data.</text>
</comment>
<dbReference type="GO" id="GO:0005975">
    <property type="term" value="P:carbohydrate metabolic process"/>
    <property type="evidence" value="ECO:0007669"/>
    <property type="project" value="InterPro"/>
</dbReference>